<evidence type="ECO:0008006" key="3">
    <source>
        <dbReference type="Google" id="ProtNLM"/>
    </source>
</evidence>
<name>A0A1H4DBY7_9BACI</name>
<evidence type="ECO:0000313" key="1">
    <source>
        <dbReference type="EMBL" id="SEA69970.1"/>
    </source>
</evidence>
<accession>A0A1H4DBY7</accession>
<dbReference type="AlphaFoldDB" id="A0A1H4DBY7"/>
<sequence length="136" mass="15760">MEIIKLEEKHWKLLKNKYNYPANVAWNQEDMLTNGYLIQEGQMLLGSYLLHPVAESVVQLKQMTLFSQATPELLLVIFQTILEDIHQSNISSVVVNSHSEQLDALLQHFEFKHAEPEKLPPSKELSTEKAWVYQVN</sequence>
<dbReference type="RefSeq" id="WP_093044849.1">
    <property type="nucleotide sequence ID" value="NZ_FNQR01000007.1"/>
</dbReference>
<reference evidence="1 2" key="1">
    <citation type="submission" date="2016-10" db="EMBL/GenBank/DDBJ databases">
        <authorList>
            <person name="de Groot N.N."/>
        </authorList>
    </citation>
    <scope>NUCLEOTIDE SEQUENCE [LARGE SCALE GENOMIC DNA]</scope>
    <source>
        <strain evidence="1 2">CCM7597</strain>
    </source>
</reference>
<evidence type="ECO:0000313" key="2">
    <source>
        <dbReference type="Proteomes" id="UP000198584"/>
    </source>
</evidence>
<organism evidence="1 2">
    <name type="scientific">Thalassobacillus cyri</name>
    <dbReference type="NCBI Taxonomy" id="571932"/>
    <lineage>
        <taxon>Bacteria</taxon>
        <taxon>Bacillati</taxon>
        <taxon>Bacillota</taxon>
        <taxon>Bacilli</taxon>
        <taxon>Bacillales</taxon>
        <taxon>Bacillaceae</taxon>
        <taxon>Thalassobacillus</taxon>
    </lineage>
</organism>
<protein>
    <recommendedName>
        <fullName evidence="3">N-acetyltransferase domain-containing protein</fullName>
    </recommendedName>
</protein>
<proteinExistence type="predicted"/>
<dbReference type="Proteomes" id="UP000198584">
    <property type="component" value="Unassembled WGS sequence"/>
</dbReference>
<gene>
    <name evidence="1" type="ORF">SAMN05421743_10764</name>
</gene>
<dbReference type="EMBL" id="FNQR01000007">
    <property type="protein sequence ID" value="SEA69970.1"/>
    <property type="molecule type" value="Genomic_DNA"/>
</dbReference>
<keyword evidence="2" id="KW-1185">Reference proteome</keyword>
<dbReference type="STRING" id="571932.SAMN05421743_10764"/>
<dbReference type="OrthoDB" id="2967628at2"/>